<sequence length="79" mass="8959">MGSLTIRNIPDEAKHLFRQRAAANGRSMEEEARQMILAAVATDRTKQNNMWEFIYEASRPGFNLPEAPDTPASYAIFDE</sequence>
<evidence type="ECO:0000259" key="1">
    <source>
        <dbReference type="Pfam" id="PF22513"/>
    </source>
</evidence>
<dbReference type="EMBL" id="JACIEB010000001">
    <property type="protein sequence ID" value="MBB3980985.1"/>
    <property type="molecule type" value="Genomic_DNA"/>
</dbReference>
<reference evidence="2 3" key="1">
    <citation type="submission" date="2020-08" db="EMBL/GenBank/DDBJ databases">
        <title>Genomic Encyclopedia of Type Strains, Phase IV (KMG-IV): sequencing the most valuable type-strain genomes for metagenomic binning, comparative biology and taxonomic classification.</title>
        <authorList>
            <person name="Goeker M."/>
        </authorList>
    </citation>
    <scope>NUCLEOTIDE SEQUENCE [LARGE SCALE GENOMIC DNA]</scope>
    <source>
        <strain evidence="2 3">DSM 29348</strain>
    </source>
</reference>
<gene>
    <name evidence="2" type="ORF">GGR44_000616</name>
</gene>
<dbReference type="RefSeq" id="WP_183953953.1">
    <property type="nucleotide sequence ID" value="NZ_JACIEB010000001.1"/>
</dbReference>
<keyword evidence="3" id="KW-1185">Reference proteome</keyword>
<dbReference type="AlphaFoldDB" id="A0A7W6DI22"/>
<accession>A0A7W6DI22</accession>
<evidence type="ECO:0000313" key="3">
    <source>
        <dbReference type="Proteomes" id="UP000552757"/>
    </source>
</evidence>
<name>A0A7W6DI22_9SPHN</name>
<dbReference type="InterPro" id="IPR010985">
    <property type="entry name" value="Ribbon_hlx_hlx"/>
</dbReference>
<feature type="domain" description="Antitoxin FitA-like ribbon-helix-helix" evidence="1">
    <location>
        <begin position="3"/>
        <end position="40"/>
    </location>
</feature>
<dbReference type="Gene3D" id="1.10.1220.10">
    <property type="entry name" value="Met repressor-like"/>
    <property type="match status" value="1"/>
</dbReference>
<dbReference type="GO" id="GO:0006355">
    <property type="term" value="P:regulation of DNA-templated transcription"/>
    <property type="evidence" value="ECO:0007669"/>
    <property type="project" value="InterPro"/>
</dbReference>
<dbReference type="Proteomes" id="UP000552757">
    <property type="component" value="Unassembled WGS sequence"/>
</dbReference>
<dbReference type="Pfam" id="PF22513">
    <property type="entry name" value="FitA-like_RHH"/>
    <property type="match status" value="1"/>
</dbReference>
<comment type="caution">
    <text evidence="2">The sequence shown here is derived from an EMBL/GenBank/DDBJ whole genome shotgun (WGS) entry which is preliminary data.</text>
</comment>
<organism evidence="2 3">
    <name type="scientific">Sphingobium fontiphilum</name>
    <dbReference type="NCBI Taxonomy" id="944425"/>
    <lineage>
        <taxon>Bacteria</taxon>
        <taxon>Pseudomonadati</taxon>
        <taxon>Pseudomonadota</taxon>
        <taxon>Alphaproteobacteria</taxon>
        <taxon>Sphingomonadales</taxon>
        <taxon>Sphingomonadaceae</taxon>
        <taxon>Sphingobium</taxon>
    </lineage>
</organism>
<dbReference type="InterPro" id="IPR013321">
    <property type="entry name" value="Arc_rbn_hlx_hlx"/>
</dbReference>
<proteinExistence type="predicted"/>
<dbReference type="SUPFAM" id="SSF47598">
    <property type="entry name" value="Ribbon-helix-helix"/>
    <property type="match status" value="1"/>
</dbReference>
<evidence type="ECO:0000313" key="2">
    <source>
        <dbReference type="EMBL" id="MBB3980985.1"/>
    </source>
</evidence>
<dbReference type="InterPro" id="IPR053853">
    <property type="entry name" value="FitA-like_RHH"/>
</dbReference>
<protein>
    <submittedName>
        <fullName evidence="2">Plasmid stability protein</fullName>
    </submittedName>
</protein>